<evidence type="ECO:0000256" key="1">
    <source>
        <dbReference type="SAM" id="MobiDB-lite"/>
    </source>
</evidence>
<proteinExistence type="predicted"/>
<feature type="region of interest" description="Disordered" evidence="1">
    <location>
        <begin position="112"/>
        <end position="144"/>
    </location>
</feature>
<gene>
    <name evidence="2" type="ORF">N657DRAFT_98927</name>
</gene>
<dbReference type="RefSeq" id="XP_062645606.1">
    <property type="nucleotide sequence ID" value="XM_062797627.1"/>
</dbReference>
<dbReference type="Proteomes" id="UP001302602">
    <property type="component" value="Unassembled WGS sequence"/>
</dbReference>
<evidence type="ECO:0000313" key="3">
    <source>
        <dbReference type="Proteomes" id="UP001302602"/>
    </source>
</evidence>
<protein>
    <submittedName>
        <fullName evidence="2">Uncharacterized protein</fullName>
    </submittedName>
</protein>
<reference evidence="2" key="2">
    <citation type="submission" date="2023-05" db="EMBL/GenBank/DDBJ databases">
        <authorList>
            <consortium name="Lawrence Berkeley National Laboratory"/>
            <person name="Steindorff A."/>
            <person name="Hensen N."/>
            <person name="Bonometti L."/>
            <person name="Westerberg I."/>
            <person name="Brannstrom I.O."/>
            <person name="Guillou S."/>
            <person name="Cros-Aarteil S."/>
            <person name="Calhoun S."/>
            <person name="Haridas S."/>
            <person name="Kuo A."/>
            <person name="Mondo S."/>
            <person name="Pangilinan J."/>
            <person name="Riley R."/>
            <person name="Labutti K."/>
            <person name="Andreopoulos B."/>
            <person name="Lipzen A."/>
            <person name="Chen C."/>
            <person name="Yanf M."/>
            <person name="Daum C."/>
            <person name="Ng V."/>
            <person name="Clum A."/>
            <person name="Ohm R."/>
            <person name="Martin F."/>
            <person name="Silar P."/>
            <person name="Natvig D."/>
            <person name="Lalanne C."/>
            <person name="Gautier V."/>
            <person name="Ament-Velasquez S.L."/>
            <person name="Kruys A."/>
            <person name="Hutchinson M.I."/>
            <person name="Powell A.J."/>
            <person name="Barry K."/>
            <person name="Miller A.N."/>
            <person name="Grigoriev I.V."/>
            <person name="Debuchy R."/>
            <person name="Gladieux P."/>
            <person name="Thoren M.H."/>
            <person name="Johannesson H."/>
        </authorList>
    </citation>
    <scope>NUCLEOTIDE SEQUENCE</scope>
    <source>
        <strain evidence="2">CBS 731.68</strain>
    </source>
</reference>
<organism evidence="2 3">
    <name type="scientific">Parathielavia appendiculata</name>
    <dbReference type="NCBI Taxonomy" id="2587402"/>
    <lineage>
        <taxon>Eukaryota</taxon>
        <taxon>Fungi</taxon>
        <taxon>Dikarya</taxon>
        <taxon>Ascomycota</taxon>
        <taxon>Pezizomycotina</taxon>
        <taxon>Sordariomycetes</taxon>
        <taxon>Sordariomycetidae</taxon>
        <taxon>Sordariales</taxon>
        <taxon>Chaetomiaceae</taxon>
        <taxon>Parathielavia</taxon>
    </lineage>
</organism>
<feature type="compositionally biased region" description="Polar residues" evidence="1">
    <location>
        <begin position="123"/>
        <end position="140"/>
    </location>
</feature>
<accession>A0AAN6Z194</accession>
<dbReference type="EMBL" id="MU853232">
    <property type="protein sequence ID" value="KAK4121835.1"/>
    <property type="molecule type" value="Genomic_DNA"/>
</dbReference>
<dbReference type="AlphaFoldDB" id="A0AAN6Z194"/>
<feature type="compositionally biased region" description="Basic and acidic residues" evidence="1">
    <location>
        <begin position="112"/>
        <end position="122"/>
    </location>
</feature>
<name>A0AAN6Z194_9PEZI</name>
<dbReference type="GeneID" id="87834406"/>
<evidence type="ECO:0000313" key="2">
    <source>
        <dbReference type="EMBL" id="KAK4121835.1"/>
    </source>
</evidence>
<keyword evidence="3" id="KW-1185">Reference proteome</keyword>
<reference evidence="2" key="1">
    <citation type="journal article" date="2023" name="Mol. Phylogenet. Evol.">
        <title>Genome-scale phylogeny and comparative genomics of the fungal order Sordariales.</title>
        <authorList>
            <person name="Hensen N."/>
            <person name="Bonometti L."/>
            <person name="Westerberg I."/>
            <person name="Brannstrom I.O."/>
            <person name="Guillou S."/>
            <person name="Cros-Aarteil S."/>
            <person name="Calhoun S."/>
            <person name="Haridas S."/>
            <person name="Kuo A."/>
            <person name="Mondo S."/>
            <person name="Pangilinan J."/>
            <person name="Riley R."/>
            <person name="LaButti K."/>
            <person name="Andreopoulos B."/>
            <person name="Lipzen A."/>
            <person name="Chen C."/>
            <person name="Yan M."/>
            <person name="Daum C."/>
            <person name="Ng V."/>
            <person name="Clum A."/>
            <person name="Steindorff A."/>
            <person name="Ohm R.A."/>
            <person name="Martin F."/>
            <person name="Silar P."/>
            <person name="Natvig D.O."/>
            <person name="Lalanne C."/>
            <person name="Gautier V."/>
            <person name="Ament-Velasquez S.L."/>
            <person name="Kruys A."/>
            <person name="Hutchinson M.I."/>
            <person name="Powell A.J."/>
            <person name="Barry K."/>
            <person name="Miller A.N."/>
            <person name="Grigoriev I.V."/>
            <person name="Debuchy R."/>
            <person name="Gladieux P."/>
            <person name="Hiltunen Thoren M."/>
            <person name="Johannesson H."/>
        </authorList>
    </citation>
    <scope>NUCLEOTIDE SEQUENCE</scope>
    <source>
        <strain evidence="2">CBS 731.68</strain>
    </source>
</reference>
<comment type="caution">
    <text evidence="2">The sequence shown here is derived from an EMBL/GenBank/DDBJ whole genome shotgun (WGS) entry which is preliminary data.</text>
</comment>
<sequence>MAIRQPASTNTPPTVLPHLPPFQLCPGGRVLSACGFLAGRILAIAPLLDKALPITSTADYPSLIRLTNDAESMSHKSGTWLTNMWGLVKRLVPAVYPAAKVDATLVTRTSERRYMGRLHSDGSSKSPGDVNSSPHGSTNMEKGPCITATVADAAASRSRTEAFWPTLVGDESEDDTGIVIPAPGHVAQDFQAYGNLTLAALVMSSPSSGDDGEMRAAVWAGPR</sequence>